<dbReference type="AlphaFoldDB" id="A0A4Q8ARK0"/>
<reference evidence="2 3" key="1">
    <citation type="submission" date="2019-02" db="EMBL/GenBank/DDBJ databases">
        <title>Sequencing the genomes of 1000 actinobacteria strains.</title>
        <authorList>
            <person name="Klenk H.-P."/>
        </authorList>
    </citation>
    <scope>NUCLEOTIDE SEQUENCE [LARGE SCALE GENOMIC DNA]</scope>
    <source>
        <strain evidence="2 3">DSM 18319</strain>
    </source>
</reference>
<name>A0A4Q8ARK0_9MICO</name>
<accession>A0A4Q8ARK0</accession>
<protein>
    <submittedName>
        <fullName evidence="2">Uncharacterized protein</fullName>
    </submittedName>
</protein>
<dbReference type="Proteomes" id="UP000291483">
    <property type="component" value="Unassembled WGS sequence"/>
</dbReference>
<organism evidence="2 3">
    <name type="scientific">Microterricola gilva</name>
    <dbReference type="NCBI Taxonomy" id="393267"/>
    <lineage>
        <taxon>Bacteria</taxon>
        <taxon>Bacillati</taxon>
        <taxon>Actinomycetota</taxon>
        <taxon>Actinomycetes</taxon>
        <taxon>Micrococcales</taxon>
        <taxon>Microbacteriaceae</taxon>
        <taxon>Microterricola</taxon>
    </lineage>
</organism>
<dbReference type="EMBL" id="SHLC01000001">
    <property type="protein sequence ID" value="RZU66861.1"/>
    <property type="molecule type" value="Genomic_DNA"/>
</dbReference>
<feature type="compositionally biased region" description="Polar residues" evidence="1">
    <location>
        <begin position="1"/>
        <end position="19"/>
    </location>
</feature>
<proteinExistence type="predicted"/>
<comment type="caution">
    <text evidence="2">The sequence shown here is derived from an EMBL/GenBank/DDBJ whole genome shotgun (WGS) entry which is preliminary data.</text>
</comment>
<feature type="region of interest" description="Disordered" evidence="1">
    <location>
        <begin position="1"/>
        <end position="33"/>
    </location>
</feature>
<sequence>MPTTLSGQPNPLGTNSTFRAATARNRVEVEAKL</sequence>
<gene>
    <name evidence="2" type="ORF">EV379_3231</name>
</gene>
<evidence type="ECO:0000313" key="3">
    <source>
        <dbReference type="Proteomes" id="UP000291483"/>
    </source>
</evidence>
<keyword evidence="3" id="KW-1185">Reference proteome</keyword>
<evidence type="ECO:0000313" key="2">
    <source>
        <dbReference type="EMBL" id="RZU66861.1"/>
    </source>
</evidence>
<evidence type="ECO:0000256" key="1">
    <source>
        <dbReference type="SAM" id="MobiDB-lite"/>
    </source>
</evidence>